<name>A0ABZ1CHX8_9BACT</name>
<dbReference type="InterPro" id="IPR003594">
    <property type="entry name" value="HATPase_dom"/>
</dbReference>
<accession>A0ABZ1CHX8</accession>
<reference evidence="10 11" key="1">
    <citation type="submission" date="2023-12" db="EMBL/GenBank/DDBJ databases">
        <title>Description of an unclassified Opitutus bacterium of Verrucomicrobiota.</title>
        <authorList>
            <person name="Zhang D.-F."/>
        </authorList>
    </citation>
    <scope>NUCLEOTIDE SEQUENCE [LARGE SCALE GENOMIC DNA]</scope>
    <source>
        <strain evidence="10 11">WL0086</strain>
    </source>
</reference>
<evidence type="ECO:0000256" key="1">
    <source>
        <dbReference type="ARBA" id="ARBA00000085"/>
    </source>
</evidence>
<evidence type="ECO:0000259" key="8">
    <source>
        <dbReference type="PROSITE" id="PS50109"/>
    </source>
</evidence>
<feature type="chain" id="PRO_5047510796" description="histidine kinase" evidence="7">
    <location>
        <begin position="29"/>
        <end position="1309"/>
    </location>
</feature>
<dbReference type="SMART" id="SM00448">
    <property type="entry name" value="REC"/>
    <property type="match status" value="1"/>
</dbReference>
<feature type="signal peptide" evidence="7">
    <location>
        <begin position="1"/>
        <end position="28"/>
    </location>
</feature>
<dbReference type="SUPFAM" id="SSF47384">
    <property type="entry name" value="Homodimeric domain of signal transducing histidine kinase"/>
    <property type="match status" value="1"/>
</dbReference>
<dbReference type="CDD" id="cd00082">
    <property type="entry name" value="HisKA"/>
    <property type="match status" value="1"/>
</dbReference>
<dbReference type="Gene3D" id="2.60.40.10">
    <property type="entry name" value="Immunoglobulins"/>
    <property type="match status" value="1"/>
</dbReference>
<dbReference type="Pfam" id="PF00512">
    <property type="entry name" value="HisKA"/>
    <property type="match status" value="1"/>
</dbReference>
<dbReference type="Gene3D" id="3.40.50.2300">
    <property type="match status" value="1"/>
</dbReference>
<dbReference type="InterPro" id="IPR005467">
    <property type="entry name" value="His_kinase_dom"/>
</dbReference>
<dbReference type="EC" id="2.7.13.3" evidence="2"/>
<dbReference type="InterPro" id="IPR015943">
    <property type="entry name" value="WD40/YVTN_repeat-like_dom_sf"/>
</dbReference>
<dbReference type="PROSITE" id="PS50109">
    <property type="entry name" value="HIS_KIN"/>
    <property type="match status" value="1"/>
</dbReference>
<dbReference type="InterPro" id="IPR004358">
    <property type="entry name" value="Sig_transdc_His_kin-like_C"/>
</dbReference>
<dbReference type="GO" id="GO:0005524">
    <property type="term" value="F:ATP binding"/>
    <property type="evidence" value="ECO:0007669"/>
    <property type="project" value="UniProtKB-KW"/>
</dbReference>
<dbReference type="SMART" id="SM00387">
    <property type="entry name" value="HATPase_c"/>
    <property type="match status" value="1"/>
</dbReference>
<sequence length="1309" mass="142629">MLLIRPPFFWRLLQLAAVLLAGSALVSAQSAVADAPAPDRERGLPMLRTFGVRDYEGHNQNWAVVQDRAGLLYVGNKDAVLTYDGQAWNRLPVPGLFIRGLAVDAEDRIWVTGVGEFGYLESNAFGGRDYVSLTEHLPPEDRQTLELHHCVALPHGIYFSSIKGLQRWHDGRLTLIAPGRRTHFSVIDDVLWLHYRDQPLQTFDGASLRDITAAPSIVDDWVIKVLPLAPDARLIVTERHGLFLLHDDNADPQPWPNELAAALTQLRVNAALRLADGTLAIGTNEAGVFLLDPAGRLLHQLQTDNNALLSDTVLGLQEDDEGNLWIAANNGLAQVRWPAAYTRYGSGEGLPRAGIRTALRHQGRLYLTTNAGAYVLQPAAPTATGFQPAHFAHISPTRGTFWGIDAAGDELLLAGNGLHVVTPAPDPQVTATIEPQTFFTTLHVSRQNPTVLWVGAEEELRMYRRAADGWTHQVTLSTGSSEVRIIVEDATGALWLSLAGRGFARVTGPVHDPFATADKLTLTPFPGEHGLASALITGLPQVTAHAGQLRFLDANRIYSFDTATERFQPVRAPLDELGLTAGRLATVQYGDDGRLWIRTTEDGPNAGPWDGRVFRRLSADGHWQSLPFAIARTVAENPLIYTEQTAGRDIVWLGGSDGLVRAELPAAFVAPTPFATRLQRIEDNQNQLLPIAPTAAVNLAPAQKRLTFTFGTDRLDDAGMRFQTRLDYDPDGWSPWSPNRSLTLNYLPPGEHTLSIRAQDNNGRVAETLDYAFVVPPRWWQTPWAGLLAVVALAGVFYAGARLRSRSIEQRNAELAAQVAHRTEELRLNQAELEQARDEAEAANRAKSVFLASMSHELRTPLNAILGYSQLLRHRPDTAGEINRQLTTIQHSGEHLLQMINEVLDLAKIEAGRVELNLQPTSLPRLLSHLQEVFALRASQRRLAFSLRSETALPETVVIDEARLRQVLYNLLGNAVKFTAAGRVELLVALHDERLHFAVEDTGPGIALADQGRVFDFFQQAAGPQLAAQGAGLGLAISQRLVGLMQGRITLQSTPGRGSRFAFAIPVTSSDSTPPFPVEASLPTGYTGPRRRVLIVDDEPVNRDVLRTLLAPLGFELAEADDGETALQAIAAAPPDLVLMDLRLRSLDGLSATRRLRAQPATAAVRVIAISASVFPDDRAQALAAGCDEFVAKPIDTAVLCRVIGEQLDLEWTWLAAPSAATNSRPAVAADAAPPAGPRPPEATLRELYQLSDDGDLIGLRAALQTARQEHPAAAVFLDALSALAAETRLSELRRWLHDALESPPSASS</sequence>
<keyword evidence="7" id="KW-0732">Signal</keyword>
<dbReference type="PRINTS" id="PR00344">
    <property type="entry name" value="BCTRLSENSOR"/>
</dbReference>
<evidence type="ECO:0000256" key="6">
    <source>
        <dbReference type="PROSITE-ProRule" id="PRU00169"/>
    </source>
</evidence>
<keyword evidence="11" id="KW-1185">Reference proteome</keyword>
<dbReference type="CDD" id="cd17546">
    <property type="entry name" value="REC_hyHK_CKI1_RcsC-like"/>
    <property type="match status" value="1"/>
</dbReference>
<keyword evidence="10" id="KW-0547">Nucleotide-binding</keyword>
<dbReference type="InterPro" id="IPR036890">
    <property type="entry name" value="HATPase_C_sf"/>
</dbReference>
<dbReference type="RefSeq" id="WP_221032322.1">
    <property type="nucleotide sequence ID" value="NZ_CP139781.1"/>
</dbReference>
<dbReference type="PROSITE" id="PS50110">
    <property type="entry name" value="RESPONSE_REGULATORY"/>
    <property type="match status" value="1"/>
</dbReference>
<dbReference type="Gene3D" id="2.130.10.10">
    <property type="entry name" value="YVTN repeat-like/Quinoprotein amine dehydrogenase"/>
    <property type="match status" value="2"/>
</dbReference>
<dbReference type="Pfam" id="PF02518">
    <property type="entry name" value="HATPase_c"/>
    <property type="match status" value="1"/>
</dbReference>
<dbReference type="CDD" id="cd16922">
    <property type="entry name" value="HATPase_EvgS-ArcB-TorS-like"/>
    <property type="match status" value="1"/>
</dbReference>
<evidence type="ECO:0000313" key="10">
    <source>
        <dbReference type="EMBL" id="WRQ89865.1"/>
    </source>
</evidence>
<dbReference type="SUPFAM" id="SSF63829">
    <property type="entry name" value="Calcium-dependent phosphotriesterase"/>
    <property type="match status" value="1"/>
</dbReference>
<organism evidence="10 11">
    <name type="scientific">Actomonas aquatica</name>
    <dbReference type="NCBI Taxonomy" id="2866162"/>
    <lineage>
        <taxon>Bacteria</taxon>
        <taxon>Pseudomonadati</taxon>
        <taxon>Verrucomicrobiota</taxon>
        <taxon>Opitutia</taxon>
        <taxon>Opitutales</taxon>
        <taxon>Opitutaceae</taxon>
        <taxon>Actomonas</taxon>
    </lineage>
</organism>
<evidence type="ECO:0000256" key="3">
    <source>
        <dbReference type="ARBA" id="ARBA00022553"/>
    </source>
</evidence>
<dbReference type="InterPro" id="IPR011006">
    <property type="entry name" value="CheY-like_superfamily"/>
</dbReference>
<evidence type="ECO:0000256" key="4">
    <source>
        <dbReference type="ARBA" id="ARBA00022679"/>
    </source>
</evidence>
<keyword evidence="3 6" id="KW-0597">Phosphoprotein</keyword>
<dbReference type="InterPro" id="IPR001789">
    <property type="entry name" value="Sig_transdc_resp-reg_receiver"/>
</dbReference>
<feature type="domain" description="Histidine kinase" evidence="8">
    <location>
        <begin position="853"/>
        <end position="1069"/>
    </location>
</feature>
<dbReference type="InterPro" id="IPR013783">
    <property type="entry name" value="Ig-like_fold"/>
</dbReference>
<dbReference type="SUPFAM" id="SSF55874">
    <property type="entry name" value="ATPase domain of HSP90 chaperone/DNA topoisomerase II/histidine kinase"/>
    <property type="match status" value="1"/>
</dbReference>
<proteinExistence type="predicted"/>
<evidence type="ECO:0000256" key="7">
    <source>
        <dbReference type="SAM" id="SignalP"/>
    </source>
</evidence>
<evidence type="ECO:0000256" key="5">
    <source>
        <dbReference type="ARBA" id="ARBA00022777"/>
    </source>
</evidence>
<keyword evidence="5" id="KW-0418">Kinase</keyword>
<dbReference type="Gene3D" id="1.10.287.130">
    <property type="match status" value="1"/>
</dbReference>
<dbReference type="InterPro" id="IPR003661">
    <property type="entry name" value="HisK_dim/P_dom"/>
</dbReference>
<keyword evidence="10" id="KW-0067">ATP-binding</keyword>
<protein>
    <recommendedName>
        <fullName evidence="2">histidine kinase</fullName>
        <ecNumber evidence="2">2.7.13.3</ecNumber>
    </recommendedName>
</protein>
<feature type="modified residue" description="4-aspartylphosphate" evidence="6">
    <location>
        <position position="1141"/>
    </location>
</feature>
<feature type="domain" description="Response regulatory" evidence="9">
    <location>
        <begin position="1092"/>
        <end position="1208"/>
    </location>
</feature>
<dbReference type="Proteomes" id="UP000738431">
    <property type="component" value="Chromosome"/>
</dbReference>
<dbReference type="PANTHER" id="PTHR43047">
    <property type="entry name" value="TWO-COMPONENT HISTIDINE PROTEIN KINASE"/>
    <property type="match status" value="1"/>
</dbReference>
<dbReference type="SMART" id="SM00388">
    <property type="entry name" value="HisKA"/>
    <property type="match status" value="1"/>
</dbReference>
<keyword evidence="4" id="KW-0808">Transferase</keyword>
<evidence type="ECO:0000259" key="9">
    <source>
        <dbReference type="PROSITE" id="PS50110"/>
    </source>
</evidence>
<dbReference type="InterPro" id="IPR036097">
    <property type="entry name" value="HisK_dim/P_sf"/>
</dbReference>
<dbReference type="PANTHER" id="PTHR43047:SF72">
    <property type="entry name" value="OSMOSENSING HISTIDINE PROTEIN KINASE SLN1"/>
    <property type="match status" value="1"/>
</dbReference>
<gene>
    <name evidence="10" type="ORF">K1X11_010650</name>
</gene>
<dbReference type="EMBL" id="CP139781">
    <property type="protein sequence ID" value="WRQ89865.1"/>
    <property type="molecule type" value="Genomic_DNA"/>
</dbReference>
<dbReference type="SUPFAM" id="SSF52172">
    <property type="entry name" value="CheY-like"/>
    <property type="match status" value="1"/>
</dbReference>
<evidence type="ECO:0000313" key="11">
    <source>
        <dbReference type="Proteomes" id="UP000738431"/>
    </source>
</evidence>
<comment type="catalytic activity">
    <reaction evidence="1">
        <text>ATP + protein L-histidine = ADP + protein N-phospho-L-histidine.</text>
        <dbReference type="EC" id="2.7.13.3"/>
    </reaction>
</comment>
<dbReference type="Gene3D" id="3.30.565.10">
    <property type="entry name" value="Histidine kinase-like ATPase, C-terminal domain"/>
    <property type="match status" value="1"/>
</dbReference>
<evidence type="ECO:0000256" key="2">
    <source>
        <dbReference type="ARBA" id="ARBA00012438"/>
    </source>
</evidence>
<dbReference type="Pfam" id="PF00072">
    <property type="entry name" value="Response_reg"/>
    <property type="match status" value="1"/>
</dbReference>